<accession>A0A4Y1ZAC3</accession>
<dbReference type="AlphaFoldDB" id="A0A4Y1ZAC3"/>
<proteinExistence type="predicted"/>
<evidence type="ECO:0000313" key="2">
    <source>
        <dbReference type="Proteomes" id="UP000319716"/>
    </source>
</evidence>
<dbReference type="EMBL" id="BEXB01000010">
    <property type="protein sequence ID" value="GAY75989.1"/>
    <property type="molecule type" value="Genomic_DNA"/>
</dbReference>
<gene>
    <name evidence="1" type="ORF">NBRC111894_1543</name>
</gene>
<protein>
    <submittedName>
        <fullName evidence="1">Uncharacterized protein</fullName>
    </submittedName>
</protein>
<sequence length="48" mass="5849">MSQAWTRPPFKELKTFCASRLFYTGKKRFKEMSVRDSVERRVLRLTEH</sequence>
<comment type="caution">
    <text evidence="1">The sequence shown here is derived from an EMBL/GenBank/DDBJ whole genome shotgun (WGS) entry which is preliminary data.</text>
</comment>
<dbReference type="Proteomes" id="UP000319716">
    <property type="component" value="Unassembled WGS sequence"/>
</dbReference>
<reference evidence="1 2" key="1">
    <citation type="submission" date="2017-11" db="EMBL/GenBank/DDBJ databases">
        <title>Draft Genome Sequence of Sporolactobacillus inulinus NBRC 111894 Isolated from Koso, a Japanese Sugar-Vegetable Fermented Beverage.</title>
        <authorList>
            <person name="Chiou T.Y."/>
            <person name="Oshima K."/>
            <person name="Suda W."/>
            <person name="Hattori M."/>
            <person name="Takahashi T."/>
        </authorList>
    </citation>
    <scope>NUCLEOTIDE SEQUENCE [LARGE SCALE GENOMIC DNA]</scope>
    <source>
        <strain evidence="1 2">NBRC111894</strain>
    </source>
</reference>
<evidence type="ECO:0000313" key="1">
    <source>
        <dbReference type="EMBL" id="GAY75989.1"/>
    </source>
</evidence>
<name>A0A4Y1ZAC3_9BACL</name>
<organism evidence="1 2">
    <name type="scientific">Sporolactobacillus inulinus</name>
    <dbReference type="NCBI Taxonomy" id="2078"/>
    <lineage>
        <taxon>Bacteria</taxon>
        <taxon>Bacillati</taxon>
        <taxon>Bacillota</taxon>
        <taxon>Bacilli</taxon>
        <taxon>Bacillales</taxon>
        <taxon>Sporolactobacillaceae</taxon>
        <taxon>Sporolactobacillus</taxon>
    </lineage>
</organism>